<proteinExistence type="predicted"/>
<dbReference type="AlphaFoldDB" id="A0AAV7WS83"/>
<reference evidence="1" key="1">
    <citation type="journal article" date="2022" name="bioRxiv">
        <title>Sequencing and chromosome-scale assembly of the giantPleurodeles waltlgenome.</title>
        <authorList>
            <person name="Brown T."/>
            <person name="Elewa A."/>
            <person name="Iarovenko S."/>
            <person name="Subramanian E."/>
            <person name="Araus A.J."/>
            <person name="Petzold A."/>
            <person name="Susuki M."/>
            <person name="Suzuki K.-i.T."/>
            <person name="Hayashi T."/>
            <person name="Toyoda A."/>
            <person name="Oliveira C."/>
            <person name="Osipova E."/>
            <person name="Leigh N.D."/>
            <person name="Simon A."/>
            <person name="Yun M.H."/>
        </authorList>
    </citation>
    <scope>NUCLEOTIDE SEQUENCE</scope>
    <source>
        <strain evidence="1">20211129_DDA</strain>
        <tissue evidence="1">Liver</tissue>
    </source>
</reference>
<gene>
    <name evidence="1" type="ORF">NDU88_004532</name>
</gene>
<name>A0AAV7WS83_PLEWA</name>
<accession>A0AAV7WS83</accession>
<evidence type="ECO:0000313" key="1">
    <source>
        <dbReference type="EMBL" id="KAJ1216934.1"/>
    </source>
</evidence>
<dbReference type="EMBL" id="JANPWB010000001">
    <property type="protein sequence ID" value="KAJ1216934.1"/>
    <property type="molecule type" value="Genomic_DNA"/>
</dbReference>
<organism evidence="1 2">
    <name type="scientific">Pleurodeles waltl</name>
    <name type="common">Iberian ribbed newt</name>
    <dbReference type="NCBI Taxonomy" id="8319"/>
    <lineage>
        <taxon>Eukaryota</taxon>
        <taxon>Metazoa</taxon>
        <taxon>Chordata</taxon>
        <taxon>Craniata</taxon>
        <taxon>Vertebrata</taxon>
        <taxon>Euteleostomi</taxon>
        <taxon>Amphibia</taxon>
        <taxon>Batrachia</taxon>
        <taxon>Caudata</taxon>
        <taxon>Salamandroidea</taxon>
        <taxon>Salamandridae</taxon>
        <taxon>Pleurodelinae</taxon>
        <taxon>Pleurodeles</taxon>
    </lineage>
</organism>
<sequence length="102" mass="11859">MLLPMLFSIGTKKKCIIAEDEHDDVSFQNFHNTSYYQVAGKRSLERKKGSDWREKARRDGIVRSQNHTDGVTSVKDLGRLNYKSFMQHRALRANVPVENKYT</sequence>
<evidence type="ECO:0000313" key="2">
    <source>
        <dbReference type="Proteomes" id="UP001066276"/>
    </source>
</evidence>
<comment type="caution">
    <text evidence="1">The sequence shown here is derived from an EMBL/GenBank/DDBJ whole genome shotgun (WGS) entry which is preliminary data.</text>
</comment>
<keyword evidence="2" id="KW-1185">Reference proteome</keyword>
<protein>
    <submittedName>
        <fullName evidence="1">Uncharacterized protein</fullName>
    </submittedName>
</protein>
<dbReference type="Proteomes" id="UP001066276">
    <property type="component" value="Chromosome 1_1"/>
</dbReference>